<dbReference type="PANTHER" id="PTHR13914:SF0">
    <property type="entry name" value="PROLINE DEHYDROGENASE 1, MITOCHONDRIAL"/>
    <property type="match status" value="1"/>
</dbReference>
<keyword evidence="4" id="KW-0285">Flavoprotein</keyword>
<dbReference type="EMBL" id="CP027059">
    <property type="protein sequence ID" value="UQZ87457.1"/>
    <property type="molecule type" value="Genomic_DNA"/>
</dbReference>
<evidence type="ECO:0000313" key="11">
    <source>
        <dbReference type="EMBL" id="UQZ87457.1"/>
    </source>
</evidence>
<dbReference type="PANTHER" id="PTHR13914">
    <property type="entry name" value="PROLINE OXIDASE"/>
    <property type="match status" value="1"/>
</dbReference>
<dbReference type="InterPro" id="IPR002872">
    <property type="entry name" value="Proline_DH_dom"/>
</dbReference>
<comment type="pathway">
    <text evidence="2">Amino-acid degradation; L-proline degradation into L-glutamate; L-glutamate from L-proline: step 1/2.</text>
</comment>
<dbReference type="InterPro" id="IPR008219">
    <property type="entry name" value="PRODH_bac_arc"/>
</dbReference>
<evidence type="ECO:0000256" key="2">
    <source>
        <dbReference type="ARBA" id="ARBA00004739"/>
    </source>
</evidence>
<dbReference type="SUPFAM" id="SSF51730">
    <property type="entry name" value="FAD-linked oxidoreductase"/>
    <property type="match status" value="1"/>
</dbReference>
<evidence type="ECO:0000256" key="6">
    <source>
        <dbReference type="ARBA" id="ARBA00022827"/>
    </source>
</evidence>
<evidence type="ECO:0000256" key="1">
    <source>
        <dbReference type="ARBA" id="ARBA00001974"/>
    </source>
</evidence>
<keyword evidence="8" id="KW-0642">Proline metabolism</keyword>
<sequence length="307" mass="35029">MNAWFRRTVLRVAELRRVKSTFERYGMRMGVRRFVAAETLTGALERVRDMNRQGLAATLDYLGESVEDPLVAEKAANQIIEMLRMIDERKLDANVSLKLTQLGCLLDPDACLKHMERIAAAAGYYRNFVRIDMEDSTLTDLTLGMTGKLVERFGHEHVGTVLQAYLYRSPGDLKRLGEWKSNVRIVKGAYKEDARIAFPQKRDVDLQYVEMVKAHMNAGHYTAVATHDAGIIQTVKSYAAGKGISSKRFEFQMLYGIAGGLQRQLANQGYRVRIYTPFGSEWYPYFTRRIAERPANLLFVLKGMLRK</sequence>
<evidence type="ECO:0000256" key="5">
    <source>
        <dbReference type="ARBA" id="ARBA00022741"/>
    </source>
</evidence>
<keyword evidence="7 11" id="KW-0560">Oxidoreductase</keyword>
<name>A0ABY4S2A7_9BACL</name>
<dbReference type="Pfam" id="PF01619">
    <property type="entry name" value="Pro_dh"/>
    <property type="match status" value="1"/>
</dbReference>
<comment type="cofactor">
    <cofactor evidence="1">
        <name>FAD</name>
        <dbReference type="ChEBI" id="CHEBI:57692"/>
    </cofactor>
</comment>
<evidence type="ECO:0000256" key="7">
    <source>
        <dbReference type="ARBA" id="ARBA00023002"/>
    </source>
</evidence>
<dbReference type="EC" id="1.5.5.2" evidence="3"/>
<dbReference type="GO" id="GO:0004657">
    <property type="term" value="F:proline dehydrogenase activity"/>
    <property type="evidence" value="ECO:0007669"/>
    <property type="project" value="UniProtKB-EC"/>
</dbReference>
<evidence type="ECO:0000256" key="3">
    <source>
        <dbReference type="ARBA" id="ARBA00012695"/>
    </source>
</evidence>
<dbReference type="InterPro" id="IPR015659">
    <property type="entry name" value="Proline_oxidase"/>
</dbReference>
<accession>A0ABY4S2A7</accession>
<keyword evidence="6" id="KW-0274">FAD</keyword>
<evidence type="ECO:0000256" key="9">
    <source>
        <dbReference type="ARBA" id="ARBA00048779"/>
    </source>
</evidence>
<reference evidence="11" key="1">
    <citation type="submission" date="2018-02" db="EMBL/GenBank/DDBJ databases">
        <authorList>
            <person name="Kim S.-K."/>
            <person name="Jung H.-I."/>
            <person name="Lee S.-W."/>
        </authorList>
    </citation>
    <scope>NUCLEOTIDE SEQUENCE</scope>
    <source>
        <strain evidence="11">SK3146</strain>
    </source>
</reference>
<evidence type="ECO:0000256" key="4">
    <source>
        <dbReference type="ARBA" id="ARBA00022630"/>
    </source>
</evidence>
<dbReference type="Gene3D" id="3.20.20.220">
    <property type="match status" value="1"/>
</dbReference>
<reference evidence="11" key="2">
    <citation type="journal article" date="2021" name="J Anim Sci Technol">
        <title>Complete genome sequence of Paenibacillus konkukensis sp. nov. SK3146 as a potential probiotic strain.</title>
        <authorList>
            <person name="Jung H.I."/>
            <person name="Park S."/>
            <person name="Niu K.M."/>
            <person name="Lee S.W."/>
            <person name="Kothari D."/>
            <person name="Yi K.J."/>
            <person name="Kim S.K."/>
        </authorList>
    </citation>
    <scope>NUCLEOTIDE SEQUENCE</scope>
    <source>
        <strain evidence="11">SK3146</strain>
    </source>
</reference>
<evidence type="ECO:0000313" key="12">
    <source>
        <dbReference type="Proteomes" id="UP001057134"/>
    </source>
</evidence>
<feature type="domain" description="Proline dehydrogenase" evidence="10">
    <location>
        <begin position="43"/>
        <end position="300"/>
    </location>
</feature>
<proteinExistence type="predicted"/>
<keyword evidence="12" id="KW-1185">Reference proteome</keyword>
<dbReference type="InterPro" id="IPR029041">
    <property type="entry name" value="FAD-linked_oxidoreductase-like"/>
</dbReference>
<dbReference type="PIRSF" id="PIRSF000196">
    <property type="entry name" value="Pro_dehydrog"/>
    <property type="match status" value="1"/>
</dbReference>
<dbReference type="Proteomes" id="UP001057134">
    <property type="component" value="Chromosome"/>
</dbReference>
<comment type="catalytic activity">
    <reaction evidence="9">
        <text>L-proline + a quinone = (S)-1-pyrroline-5-carboxylate + a quinol + H(+)</text>
        <dbReference type="Rhea" id="RHEA:23784"/>
        <dbReference type="ChEBI" id="CHEBI:15378"/>
        <dbReference type="ChEBI" id="CHEBI:17388"/>
        <dbReference type="ChEBI" id="CHEBI:24646"/>
        <dbReference type="ChEBI" id="CHEBI:60039"/>
        <dbReference type="ChEBI" id="CHEBI:132124"/>
        <dbReference type="EC" id="1.5.5.2"/>
    </reaction>
</comment>
<protein>
    <recommendedName>
        <fullName evidence="3">proline dehydrogenase</fullName>
        <ecNumber evidence="3">1.5.5.2</ecNumber>
    </recommendedName>
</protein>
<evidence type="ECO:0000259" key="10">
    <source>
        <dbReference type="Pfam" id="PF01619"/>
    </source>
</evidence>
<evidence type="ECO:0000256" key="8">
    <source>
        <dbReference type="ARBA" id="ARBA00023062"/>
    </source>
</evidence>
<dbReference type="RefSeq" id="WP_249862916.1">
    <property type="nucleotide sequence ID" value="NZ_CP027059.1"/>
</dbReference>
<organism evidence="11 12">
    <name type="scientific">Paenibacillus konkukensis</name>
    <dbReference type="NCBI Taxonomy" id="2020716"/>
    <lineage>
        <taxon>Bacteria</taxon>
        <taxon>Bacillati</taxon>
        <taxon>Bacillota</taxon>
        <taxon>Bacilli</taxon>
        <taxon>Bacillales</taxon>
        <taxon>Paenibacillaceae</taxon>
        <taxon>Paenibacillus</taxon>
    </lineage>
</organism>
<keyword evidence="5" id="KW-0547">Nucleotide-binding</keyword>
<gene>
    <name evidence="11" type="primary">fadM_2</name>
    <name evidence="11" type="ORF">SK3146_06759</name>
</gene>